<dbReference type="Proteomes" id="UP001197247">
    <property type="component" value="Unassembled WGS sequence"/>
</dbReference>
<dbReference type="EMBL" id="JAHBAY010000003">
    <property type="protein sequence ID" value="MBT0768893.1"/>
    <property type="molecule type" value="Genomic_DNA"/>
</dbReference>
<keyword evidence="4" id="KW-1185">Reference proteome</keyword>
<evidence type="ECO:0000256" key="2">
    <source>
        <dbReference type="SAM" id="Phobius"/>
    </source>
</evidence>
<dbReference type="InterPro" id="IPR046550">
    <property type="entry name" value="DUF6704"/>
</dbReference>
<keyword evidence="2" id="KW-0472">Membrane</keyword>
<evidence type="ECO:0000256" key="1">
    <source>
        <dbReference type="SAM" id="MobiDB-lite"/>
    </source>
</evidence>
<feature type="transmembrane region" description="Helical" evidence="2">
    <location>
        <begin position="25"/>
        <end position="47"/>
    </location>
</feature>
<reference evidence="3 4" key="1">
    <citation type="submission" date="2021-05" db="EMBL/GenBank/DDBJ databases">
        <title>Kineosporia and Streptomyces sp. nov. two new marine actinobacteria isolated from Coral.</title>
        <authorList>
            <person name="Buangrab K."/>
            <person name="Sutthacheep M."/>
            <person name="Yeemin T."/>
            <person name="Harunari E."/>
            <person name="Igarashi Y."/>
            <person name="Kanchanasin P."/>
            <person name="Tanasupawat S."/>
            <person name="Phongsopitanun W."/>
        </authorList>
    </citation>
    <scope>NUCLEOTIDE SEQUENCE [LARGE SCALE GENOMIC DNA]</scope>
    <source>
        <strain evidence="3 4">J2-2</strain>
    </source>
</reference>
<dbReference type="Pfam" id="PF20447">
    <property type="entry name" value="DUF6704"/>
    <property type="match status" value="1"/>
</dbReference>
<feature type="transmembrane region" description="Helical" evidence="2">
    <location>
        <begin position="53"/>
        <end position="73"/>
    </location>
</feature>
<feature type="region of interest" description="Disordered" evidence="1">
    <location>
        <begin position="1"/>
        <end position="21"/>
    </location>
</feature>
<protein>
    <submittedName>
        <fullName evidence="3">Uncharacterized protein</fullName>
    </submittedName>
</protein>
<organism evidence="3 4">
    <name type="scientific">Kineosporia corallincola</name>
    <dbReference type="NCBI Taxonomy" id="2835133"/>
    <lineage>
        <taxon>Bacteria</taxon>
        <taxon>Bacillati</taxon>
        <taxon>Actinomycetota</taxon>
        <taxon>Actinomycetes</taxon>
        <taxon>Kineosporiales</taxon>
        <taxon>Kineosporiaceae</taxon>
        <taxon>Kineosporia</taxon>
    </lineage>
</organism>
<name>A0ABS5TDH7_9ACTN</name>
<proteinExistence type="predicted"/>
<keyword evidence="2" id="KW-1133">Transmembrane helix</keyword>
<sequence>MSGTKEHPKPPEQDQHDPYGHGNSVAAWTAVTVIMFGALLMTVAVALGWDYVWLFAVGAVVAVIVGPVAGKVLGAMGFGAQRPSTH</sequence>
<dbReference type="RefSeq" id="WP_214155197.1">
    <property type="nucleotide sequence ID" value="NZ_JAHBAY010000003.1"/>
</dbReference>
<keyword evidence="2" id="KW-0812">Transmembrane</keyword>
<feature type="compositionally biased region" description="Basic and acidic residues" evidence="1">
    <location>
        <begin position="1"/>
        <end position="19"/>
    </location>
</feature>
<evidence type="ECO:0000313" key="4">
    <source>
        <dbReference type="Proteomes" id="UP001197247"/>
    </source>
</evidence>
<dbReference type="NCBIfam" id="NF041681">
    <property type="entry name" value="HGxxPAAW"/>
    <property type="match status" value="1"/>
</dbReference>
<gene>
    <name evidence="3" type="ORF">KIH74_08150</name>
</gene>
<comment type="caution">
    <text evidence="3">The sequence shown here is derived from an EMBL/GenBank/DDBJ whole genome shotgun (WGS) entry which is preliminary data.</text>
</comment>
<evidence type="ECO:0000313" key="3">
    <source>
        <dbReference type="EMBL" id="MBT0768893.1"/>
    </source>
</evidence>
<accession>A0ABS5TDH7</accession>